<accession>A0A410H4K6</accession>
<reference evidence="3 4" key="1">
    <citation type="journal article" date="2018" name="Environ. Microbiol.">
        <title>Genomes of ubiquitous marine and hypersaline Hydrogenovibrio, Thiomicrorhabdus and Thiomicrospira spp. encode a diversity of mechanisms to sustain chemolithoautotrophy in heterogeneous environments.</title>
        <authorList>
            <person name="Scott K.M."/>
            <person name="Williams J."/>
            <person name="Porter C.M.B."/>
            <person name="Russel S."/>
            <person name="Harmer T.L."/>
            <person name="Paul J.H."/>
            <person name="Antonen K.M."/>
            <person name="Bridges M.K."/>
            <person name="Camper G.J."/>
            <person name="Campla C.K."/>
            <person name="Casella L.G."/>
            <person name="Chase E."/>
            <person name="Conrad J.W."/>
            <person name="Cruz M.C."/>
            <person name="Dunlap D.S."/>
            <person name="Duran L."/>
            <person name="Fahsbender E.M."/>
            <person name="Goldsmith D.B."/>
            <person name="Keeley R.F."/>
            <person name="Kondoff M.R."/>
            <person name="Kussy B.I."/>
            <person name="Lane M.K."/>
            <person name="Lawler S."/>
            <person name="Leigh B.A."/>
            <person name="Lewis C."/>
            <person name="Lostal L.M."/>
            <person name="Marking D."/>
            <person name="Mancera P.A."/>
            <person name="McClenthan E.C."/>
            <person name="McIntyre E.A."/>
            <person name="Mine J.A."/>
            <person name="Modi S."/>
            <person name="Moore B.D."/>
            <person name="Morgan W.A."/>
            <person name="Nelson K.M."/>
            <person name="Nguyen K.N."/>
            <person name="Ogburn N."/>
            <person name="Parrino D.G."/>
            <person name="Pedapudi A.D."/>
            <person name="Pelham R.P."/>
            <person name="Preece A.M."/>
            <person name="Rampersad E.A."/>
            <person name="Richardson J.C."/>
            <person name="Rodgers C.M."/>
            <person name="Schaffer B.L."/>
            <person name="Sheridan N.E."/>
            <person name="Solone M.R."/>
            <person name="Staley Z.R."/>
            <person name="Tabuchi M."/>
            <person name="Waide R.J."/>
            <person name="Wanjugi P.W."/>
            <person name="Young S."/>
            <person name="Clum A."/>
            <person name="Daum C."/>
            <person name="Huntemann M."/>
            <person name="Ivanova N."/>
            <person name="Kyrpides N."/>
            <person name="Mikhailova N."/>
            <person name="Palaniappan K."/>
            <person name="Pillay M."/>
            <person name="Reddy T.B.K."/>
            <person name="Shapiro N."/>
            <person name="Stamatis D."/>
            <person name="Varghese N."/>
            <person name="Woyke T."/>
            <person name="Boden R."/>
            <person name="Freyermuth S.K."/>
            <person name="Kerfeld C.A."/>
        </authorList>
    </citation>
    <scope>NUCLEOTIDE SEQUENCE [LARGE SCALE GENOMIC DNA]</scope>
    <source>
        <strain evidence="3 4">JR-2</strain>
    </source>
</reference>
<organism evidence="3 4">
    <name type="scientific">Hydrogenovibrio thermophilus</name>
    <dbReference type="NCBI Taxonomy" id="265883"/>
    <lineage>
        <taxon>Bacteria</taxon>
        <taxon>Pseudomonadati</taxon>
        <taxon>Pseudomonadota</taxon>
        <taxon>Gammaproteobacteria</taxon>
        <taxon>Thiotrichales</taxon>
        <taxon>Piscirickettsiaceae</taxon>
        <taxon>Hydrogenovibrio</taxon>
    </lineage>
</organism>
<dbReference type="KEGG" id="htr:EPV75_09400"/>
<sequence length="280" mass="32329">MKHDSTHLRKRPGALLTTLLWTWGIIAPLTMLAETATADEQAYQARFEQAIQASQSGDMDGAIQLLQGLLKDYPQDLAASNNLAAAYIKQHEYDKAQQVLESALNADPKIAALRKNLNQIYAYQAQQAYQSVFKKSEVDLPQGQWILSAGTELKTPEQAQLALVENNMKRVANRVESWRQAWVEQEVSRYLDYYSPDYTSDNYNNHQAWAKSRDRSLTRPSYIRIQLDDVQVVPLTPQTIQVTFWQAYESNTFKDRVRKKLVWQNQDDQWKIVQENVLYD</sequence>
<keyword evidence="1" id="KW-0802">TPR repeat</keyword>
<feature type="domain" description="Cds6 C-terminal" evidence="2">
    <location>
        <begin position="171"/>
        <end position="276"/>
    </location>
</feature>
<dbReference type="Gene3D" id="3.10.450.50">
    <property type="match status" value="1"/>
</dbReference>
<name>A0A410H4K6_9GAMM</name>
<dbReference type="InterPro" id="IPR019734">
    <property type="entry name" value="TPR_rpt"/>
</dbReference>
<keyword evidence="4" id="KW-1185">Reference proteome</keyword>
<dbReference type="EMBL" id="CP035033">
    <property type="protein sequence ID" value="QAB15872.1"/>
    <property type="molecule type" value="Genomic_DNA"/>
</dbReference>
<evidence type="ECO:0000259" key="2">
    <source>
        <dbReference type="Pfam" id="PF24125"/>
    </source>
</evidence>
<dbReference type="Pfam" id="PF14559">
    <property type="entry name" value="TPR_19"/>
    <property type="match status" value="1"/>
</dbReference>
<gene>
    <name evidence="3" type="ORF">EPV75_09400</name>
</gene>
<evidence type="ECO:0000256" key="1">
    <source>
        <dbReference type="PROSITE-ProRule" id="PRU00339"/>
    </source>
</evidence>
<dbReference type="InterPro" id="IPR011990">
    <property type="entry name" value="TPR-like_helical_dom_sf"/>
</dbReference>
<proteinExistence type="predicted"/>
<protein>
    <submittedName>
        <fullName evidence="3">Tetratricopeptide repeat protein</fullName>
    </submittedName>
</protein>
<dbReference type="SUPFAM" id="SSF48452">
    <property type="entry name" value="TPR-like"/>
    <property type="match status" value="1"/>
</dbReference>
<feature type="repeat" description="TPR" evidence="1">
    <location>
        <begin position="77"/>
        <end position="110"/>
    </location>
</feature>
<evidence type="ECO:0000313" key="4">
    <source>
        <dbReference type="Proteomes" id="UP000285478"/>
    </source>
</evidence>
<dbReference type="InterPro" id="IPR056203">
    <property type="entry name" value="Cds6_C"/>
</dbReference>
<dbReference type="RefSeq" id="WP_128385211.1">
    <property type="nucleotide sequence ID" value="NZ_CP035033.1"/>
</dbReference>
<evidence type="ECO:0000313" key="3">
    <source>
        <dbReference type="EMBL" id="QAB15872.1"/>
    </source>
</evidence>
<dbReference type="Proteomes" id="UP000285478">
    <property type="component" value="Chromosome"/>
</dbReference>
<dbReference type="PROSITE" id="PS50005">
    <property type="entry name" value="TPR"/>
    <property type="match status" value="1"/>
</dbReference>
<dbReference type="InterPro" id="IPR032710">
    <property type="entry name" value="NTF2-like_dom_sf"/>
</dbReference>
<dbReference type="Gene3D" id="1.25.40.10">
    <property type="entry name" value="Tetratricopeptide repeat domain"/>
    <property type="match status" value="1"/>
</dbReference>
<dbReference type="Pfam" id="PF24125">
    <property type="entry name" value="Cds6_C"/>
    <property type="match status" value="1"/>
</dbReference>
<dbReference type="SUPFAM" id="SSF54427">
    <property type="entry name" value="NTF2-like"/>
    <property type="match status" value="1"/>
</dbReference>
<dbReference type="AlphaFoldDB" id="A0A410H4K6"/>